<dbReference type="NCBIfam" id="TIGR02601">
    <property type="entry name" value="autotrns_rpt"/>
    <property type="match status" value="1"/>
</dbReference>
<name>A0ABQ2KW99_9BACL</name>
<dbReference type="InterPro" id="IPR036938">
    <property type="entry name" value="PAP2/HPO_sf"/>
</dbReference>
<evidence type="ECO:0000256" key="2">
    <source>
        <dbReference type="SAM" id="MobiDB-lite"/>
    </source>
</evidence>
<evidence type="ECO:0000313" key="5">
    <source>
        <dbReference type="EMBL" id="GGN94790.1"/>
    </source>
</evidence>
<feature type="domain" description="SLH" evidence="4">
    <location>
        <begin position="751"/>
        <end position="809"/>
    </location>
</feature>
<dbReference type="SUPFAM" id="SSF51126">
    <property type="entry name" value="Pectin lyase-like"/>
    <property type="match status" value="1"/>
</dbReference>
<feature type="compositionally biased region" description="Pro residues" evidence="2">
    <location>
        <begin position="632"/>
        <end position="660"/>
    </location>
</feature>
<dbReference type="PROSITE" id="PS51272">
    <property type="entry name" value="SLH"/>
    <property type="match status" value="3"/>
</dbReference>
<reference evidence="6" key="1">
    <citation type="journal article" date="2019" name="Int. J. Syst. Evol. Microbiol.">
        <title>The Global Catalogue of Microorganisms (GCM) 10K type strain sequencing project: providing services to taxonomists for standard genome sequencing and annotation.</title>
        <authorList>
            <consortium name="The Broad Institute Genomics Platform"/>
            <consortium name="The Broad Institute Genome Sequencing Center for Infectious Disease"/>
            <person name="Wu L."/>
            <person name="Ma J."/>
        </authorList>
    </citation>
    <scope>NUCLEOTIDE SEQUENCE [LARGE SCALE GENOMIC DNA]</scope>
    <source>
        <strain evidence="6">CGMCC 1.6964</strain>
    </source>
</reference>
<feature type="chain" id="PRO_5046103093" description="SLH domain-containing protein" evidence="3">
    <location>
        <begin position="23"/>
        <end position="874"/>
    </location>
</feature>
<dbReference type="SUPFAM" id="SSF48317">
    <property type="entry name" value="Acid phosphatase/Vanadium-dependent haloperoxidase"/>
    <property type="match status" value="1"/>
</dbReference>
<sequence>MMAVALGFAILSNSAMIHPAIAAPDTYEVQLPAVPAWGYFSDSYTTNRSENPTLETNAALRLLSEFLELWEPGYSWNNGTPKIQAVHEYNIQYVVDLAKTRTAADEEMAYLVDRRGQTYGATEGLGMLADAYRELSNTRTSITGVAEDATTVKYNDTLGSNKGGDSDSPLGKMVDLLGTVRGNYASSNPSKYFFQYMRPYRWVNQQEGNNDNRIVIPTLVPAISTTPEKDGGFPSGHTNASYLASLSFAYAVPERYQEMLTRASEMGHARIVSGMHSPLDVMGGRVLATALAAATLADPANADLKQQAYEQAHDILLKEPLSGEDRFSDYEKNKREYIERLTYGFQPIDDTTKPMVVPKDAEVLLETRLPYLTSQQRRAVLETTGLPSGYPMLDDPEGWGRLNLFEAANGYGAFNHDVTVEMDASKGGFYAEDLWRNNITGNGKFIKEGTGKLILSGNNTYSGGTEIVGGTLEAMSSTAFGTGSVNNVGGTVTQNVYGGDTVTKSVYGGKLTIGGDFTQSAGGTLELNVSAPSDTLEVQGRVQAGGTLKVNFTNNYVPAAGDFTVITHAAGTPVGAFDRLETTGLPNGYSASLNYRNDRIVLTVADTTVGTPNPGTSNPPSSGGGGYVTPAPSTPAPTPVSTPAPTPVIPTPAPTAPQPTSPFRSNVVDPAITLQALTQAAAVTQNGSRTFSDLSAGHWSRDAVVKATKLGIVSGYENGTFRPNASVTRAEFTAMIARAFGIEPASSSASFRDTGSNWASGYIAALSDLGVVAGYKDGSFKPSGTISRAEMAVMIARVINLNELSTGTTANFSDVSGDYWAAGAISQASSAGLLNGTSSSSFAPKKEASRAEAITLIIRALESDSSVKSLLDSL</sequence>
<dbReference type="PANTHER" id="PTHR43308">
    <property type="entry name" value="OUTER MEMBRANE PROTEIN ALPHA-RELATED"/>
    <property type="match status" value="1"/>
</dbReference>
<feature type="compositionally biased region" description="Low complexity" evidence="2">
    <location>
        <begin position="610"/>
        <end position="621"/>
    </location>
</feature>
<dbReference type="InterPro" id="IPR051465">
    <property type="entry name" value="Cell_Envelope_Struct_Comp"/>
</dbReference>
<dbReference type="Pfam" id="PF01569">
    <property type="entry name" value="PAP2"/>
    <property type="match status" value="1"/>
</dbReference>
<evidence type="ECO:0000256" key="3">
    <source>
        <dbReference type="SAM" id="SignalP"/>
    </source>
</evidence>
<comment type="caution">
    <text evidence="5">The sequence shown here is derived from an EMBL/GenBank/DDBJ whole genome shotgun (WGS) entry which is preliminary data.</text>
</comment>
<gene>
    <name evidence="5" type="ORF">GCM10010969_09840</name>
</gene>
<dbReference type="SMART" id="SM00014">
    <property type="entry name" value="acidPPc"/>
    <property type="match status" value="1"/>
</dbReference>
<dbReference type="InterPro" id="IPR001119">
    <property type="entry name" value="SLH_dom"/>
</dbReference>
<dbReference type="Proteomes" id="UP000606653">
    <property type="component" value="Unassembled WGS sequence"/>
</dbReference>
<accession>A0ABQ2KW99</accession>
<dbReference type="Gene3D" id="1.20.144.10">
    <property type="entry name" value="Phosphatidic acid phosphatase type 2/haloperoxidase"/>
    <property type="match status" value="1"/>
</dbReference>
<dbReference type="PANTHER" id="PTHR43308:SF5">
    <property type="entry name" value="S-LAYER PROTEIN _ PEPTIDOGLYCAN ENDO-BETA-N-ACETYLGLUCOSAMINIDASE"/>
    <property type="match status" value="1"/>
</dbReference>
<dbReference type="InterPro" id="IPR000326">
    <property type="entry name" value="PAP2/HPO"/>
</dbReference>
<protein>
    <recommendedName>
        <fullName evidence="4">SLH domain-containing protein</fullName>
    </recommendedName>
</protein>
<evidence type="ECO:0000313" key="6">
    <source>
        <dbReference type="Proteomes" id="UP000606653"/>
    </source>
</evidence>
<feature type="domain" description="SLH" evidence="4">
    <location>
        <begin position="810"/>
        <end position="871"/>
    </location>
</feature>
<keyword evidence="1 3" id="KW-0732">Signal</keyword>
<feature type="domain" description="SLH" evidence="4">
    <location>
        <begin position="687"/>
        <end position="750"/>
    </location>
</feature>
<dbReference type="InterPro" id="IPR011050">
    <property type="entry name" value="Pectin_lyase_fold/virulence"/>
</dbReference>
<dbReference type="EMBL" id="BMLN01000002">
    <property type="protein sequence ID" value="GGN94790.1"/>
    <property type="molecule type" value="Genomic_DNA"/>
</dbReference>
<feature type="signal peptide" evidence="3">
    <location>
        <begin position="1"/>
        <end position="22"/>
    </location>
</feature>
<feature type="region of interest" description="Disordered" evidence="2">
    <location>
        <begin position="606"/>
        <end position="664"/>
    </location>
</feature>
<dbReference type="InterPro" id="IPR013425">
    <property type="entry name" value="Autotrns_rpt"/>
</dbReference>
<dbReference type="Pfam" id="PF00395">
    <property type="entry name" value="SLH"/>
    <property type="match status" value="3"/>
</dbReference>
<keyword evidence="6" id="KW-1185">Reference proteome</keyword>
<organism evidence="5 6">
    <name type="scientific">Saccharibacillus kuerlensis</name>
    <dbReference type="NCBI Taxonomy" id="459527"/>
    <lineage>
        <taxon>Bacteria</taxon>
        <taxon>Bacillati</taxon>
        <taxon>Bacillota</taxon>
        <taxon>Bacilli</taxon>
        <taxon>Bacillales</taxon>
        <taxon>Paenibacillaceae</taxon>
        <taxon>Saccharibacillus</taxon>
    </lineage>
</organism>
<dbReference type="Pfam" id="PF12951">
    <property type="entry name" value="PATR"/>
    <property type="match status" value="1"/>
</dbReference>
<proteinExistence type="predicted"/>
<dbReference type="CDD" id="cd03397">
    <property type="entry name" value="PAP2_acid_phosphatase"/>
    <property type="match status" value="1"/>
</dbReference>
<dbReference type="InterPro" id="IPR001011">
    <property type="entry name" value="Acid_Pase_classA_bac"/>
</dbReference>
<evidence type="ECO:0000256" key="1">
    <source>
        <dbReference type="ARBA" id="ARBA00022729"/>
    </source>
</evidence>
<evidence type="ECO:0000259" key="4">
    <source>
        <dbReference type="PROSITE" id="PS51272"/>
    </source>
</evidence>